<dbReference type="GO" id="GO:0003991">
    <property type="term" value="F:acetylglutamate kinase activity"/>
    <property type="evidence" value="ECO:0007669"/>
    <property type="project" value="UniProtKB-UniRule"/>
</dbReference>
<dbReference type="AlphaFoldDB" id="A0AAJ1WJL2"/>
<feature type="binding site" evidence="9">
    <location>
        <begin position="40"/>
        <end position="41"/>
    </location>
    <ligand>
        <name>substrate</name>
    </ligand>
</feature>
<keyword evidence="2 9" id="KW-0055">Arginine biosynthesis</keyword>
<keyword evidence="6 9" id="KW-0418">Kinase</keyword>
<keyword evidence="3 9" id="KW-0028">Amino-acid biosynthesis</keyword>
<dbReference type="Proteomes" id="UP001237207">
    <property type="component" value="Unassembled WGS sequence"/>
</dbReference>
<comment type="function">
    <text evidence="9">Catalyzes the ATP-dependent phosphorylation of N-acetyl-L-glutamate.</text>
</comment>
<evidence type="ECO:0000313" key="12">
    <source>
        <dbReference type="Proteomes" id="UP001237207"/>
    </source>
</evidence>
<dbReference type="SUPFAM" id="SSF53633">
    <property type="entry name" value="Carbamate kinase-like"/>
    <property type="match status" value="1"/>
</dbReference>
<feature type="site" description="Transition state stabilizer" evidence="9">
    <location>
        <position position="214"/>
    </location>
</feature>
<dbReference type="FunFam" id="3.40.1160.10:FF:000004">
    <property type="entry name" value="Acetylglutamate kinase"/>
    <property type="match status" value="1"/>
</dbReference>
<dbReference type="CDD" id="cd04238">
    <property type="entry name" value="AAK_NAGK-like"/>
    <property type="match status" value="1"/>
</dbReference>
<dbReference type="EMBL" id="JAUSUC010000027">
    <property type="protein sequence ID" value="MDQ0215790.1"/>
    <property type="molecule type" value="Genomic_DNA"/>
</dbReference>
<reference evidence="11" key="1">
    <citation type="submission" date="2023-07" db="EMBL/GenBank/DDBJ databases">
        <title>Genomic Encyclopedia of Type Strains, Phase IV (KMG-IV): sequencing the most valuable type-strain genomes for metagenomic binning, comparative biology and taxonomic classification.</title>
        <authorList>
            <person name="Goeker M."/>
        </authorList>
    </citation>
    <scope>NUCLEOTIDE SEQUENCE</scope>
    <source>
        <strain evidence="11">DSM 23947</strain>
    </source>
</reference>
<evidence type="ECO:0000256" key="7">
    <source>
        <dbReference type="ARBA" id="ARBA00022840"/>
    </source>
</evidence>
<dbReference type="Pfam" id="PF00696">
    <property type="entry name" value="AA_kinase"/>
    <property type="match status" value="1"/>
</dbReference>
<feature type="domain" description="Aspartate/glutamate/uridylate kinase" evidence="10">
    <location>
        <begin position="2"/>
        <end position="233"/>
    </location>
</feature>
<dbReference type="GO" id="GO:0005737">
    <property type="term" value="C:cytoplasm"/>
    <property type="evidence" value="ECO:0007669"/>
    <property type="project" value="UniProtKB-SubCell"/>
</dbReference>
<dbReference type="Gene3D" id="3.40.1160.10">
    <property type="entry name" value="Acetylglutamate kinase-like"/>
    <property type="match status" value="1"/>
</dbReference>
<dbReference type="InterPro" id="IPR036393">
    <property type="entry name" value="AceGlu_kinase-like_sf"/>
</dbReference>
<evidence type="ECO:0000256" key="2">
    <source>
        <dbReference type="ARBA" id="ARBA00022571"/>
    </source>
</evidence>
<keyword evidence="12" id="KW-1185">Reference proteome</keyword>
<evidence type="ECO:0000256" key="1">
    <source>
        <dbReference type="ARBA" id="ARBA00004828"/>
    </source>
</evidence>
<comment type="catalytic activity">
    <reaction evidence="8 9">
        <text>N-acetyl-L-glutamate + ATP = N-acetyl-L-glutamyl 5-phosphate + ADP</text>
        <dbReference type="Rhea" id="RHEA:14629"/>
        <dbReference type="ChEBI" id="CHEBI:30616"/>
        <dbReference type="ChEBI" id="CHEBI:44337"/>
        <dbReference type="ChEBI" id="CHEBI:57936"/>
        <dbReference type="ChEBI" id="CHEBI:456216"/>
        <dbReference type="EC" id="2.7.2.8"/>
    </reaction>
</comment>
<sequence>MKTAVVKCGGSVIGELSDSFFQSMKEMMKNGYRIVFVHGGGPEINSMLEKLHVKSEFKDGLRVTSKEVLDIAELVLAGSTNRKLVRMLQSHGIEAIGINSSDHRILQADFINQDELGYVGDVTSVHQEFIQNLCEQGVLPVLTPIGLGPNHTILNVNADHAASAIAKALQADRFLMVTDVDGVLHKGELLSTLTEKEANSFIKEGVINGGMIPKVTSALNAFSEYVNHVHIVSGKKSFYNAGKWYGTELTKEKVTV</sequence>
<evidence type="ECO:0000256" key="4">
    <source>
        <dbReference type="ARBA" id="ARBA00022679"/>
    </source>
</evidence>
<comment type="subcellular location">
    <subcellularLocation>
        <location evidence="9">Cytoplasm</location>
    </subcellularLocation>
</comment>
<dbReference type="InterPro" id="IPR037528">
    <property type="entry name" value="ArgB"/>
</dbReference>
<feature type="binding site" evidence="9">
    <location>
        <position position="62"/>
    </location>
    <ligand>
        <name>substrate</name>
    </ligand>
</feature>
<dbReference type="GO" id="GO:0042450">
    <property type="term" value="P:L-arginine biosynthetic process via ornithine"/>
    <property type="evidence" value="ECO:0007669"/>
    <property type="project" value="UniProtKB-UniRule"/>
</dbReference>
<feature type="binding site" evidence="9">
    <location>
        <position position="155"/>
    </location>
    <ligand>
        <name>substrate</name>
    </ligand>
</feature>
<dbReference type="PIRSF" id="PIRSF000728">
    <property type="entry name" value="NAGK"/>
    <property type="match status" value="1"/>
</dbReference>
<organism evidence="11 12">
    <name type="scientific">Oikeobacillus pervagus</name>
    <dbReference type="NCBI Taxonomy" id="1325931"/>
    <lineage>
        <taxon>Bacteria</taxon>
        <taxon>Bacillati</taxon>
        <taxon>Bacillota</taxon>
        <taxon>Bacilli</taxon>
        <taxon>Bacillales</taxon>
        <taxon>Bacillaceae</taxon>
        <taxon>Oikeobacillus</taxon>
    </lineage>
</organism>
<evidence type="ECO:0000256" key="9">
    <source>
        <dbReference type="HAMAP-Rule" id="MF_00082"/>
    </source>
</evidence>
<evidence type="ECO:0000256" key="6">
    <source>
        <dbReference type="ARBA" id="ARBA00022777"/>
    </source>
</evidence>
<dbReference type="PANTHER" id="PTHR23342">
    <property type="entry name" value="N-ACETYLGLUTAMATE SYNTHASE"/>
    <property type="match status" value="1"/>
</dbReference>
<keyword evidence="5 9" id="KW-0547">Nucleotide-binding</keyword>
<evidence type="ECO:0000256" key="5">
    <source>
        <dbReference type="ARBA" id="ARBA00022741"/>
    </source>
</evidence>
<protein>
    <recommendedName>
        <fullName evidence="9">Acetylglutamate kinase</fullName>
        <ecNumber evidence="9">2.7.2.8</ecNumber>
    </recommendedName>
    <alternativeName>
        <fullName evidence="9">N-acetyl-L-glutamate 5-phosphotransferase</fullName>
    </alternativeName>
    <alternativeName>
        <fullName evidence="9">NAG kinase</fullName>
        <shortName evidence="9">NAGK</shortName>
    </alternativeName>
</protein>
<dbReference type="HAMAP" id="MF_00082">
    <property type="entry name" value="ArgB"/>
    <property type="match status" value="1"/>
</dbReference>
<dbReference type="InterPro" id="IPR001048">
    <property type="entry name" value="Asp/Glu/Uridylate_kinase"/>
</dbReference>
<feature type="site" description="Transition state stabilizer" evidence="9">
    <location>
        <position position="7"/>
    </location>
</feature>
<dbReference type="PANTHER" id="PTHR23342:SF0">
    <property type="entry name" value="N-ACETYLGLUTAMATE SYNTHASE, MITOCHONDRIAL"/>
    <property type="match status" value="1"/>
</dbReference>
<name>A0AAJ1WJL2_9BACI</name>
<dbReference type="EC" id="2.7.2.8" evidence="9"/>
<comment type="similarity">
    <text evidence="9">Belongs to the acetylglutamate kinase family. ArgB subfamily.</text>
</comment>
<gene>
    <name evidence="9" type="primary">argB</name>
    <name evidence="11" type="ORF">J2S13_002210</name>
</gene>
<evidence type="ECO:0000313" key="11">
    <source>
        <dbReference type="EMBL" id="MDQ0215790.1"/>
    </source>
</evidence>
<keyword evidence="9" id="KW-0963">Cytoplasm</keyword>
<evidence type="ECO:0000256" key="8">
    <source>
        <dbReference type="ARBA" id="ARBA00048141"/>
    </source>
</evidence>
<comment type="pathway">
    <text evidence="1 9">Amino-acid biosynthesis; L-arginine biosynthesis; N(2)-acetyl-L-ornithine from L-glutamate: step 2/4.</text>
</comment>
<proteinExistence type="inferred from homology"/>
<dbReference type="RefSeq" id="WP_307257795.1">
    <property type="nucleotide sequence ID" value="NZ_JAUSUC010000027.1"/>
</dbReference>
<dbReference type="PRINTS" id="PR00474">
    <property type="entry name" value="GLU5KINASE"/>
</dbReference>
<comment type="caution">
    <text evidence="11">The sequence shown here is derived from an EMBL/GenBank/DDBJ whole genome shotgun (WGS) entry which is preliminary data.</text>
</comment>
<dbReference type="InterPro" id="IPR004662">
    <property type="entry name" value="AcgluKinase_fam"/>
</dbReference>
<evidence type="ECO:0000256" key="3">
    <source>
        <dbReference type="ARBA" id="ARBA00022605"/>
    </source>
</evidence>
<evidence type="ECO:0000259" key="10">
    <source>
        <dbReference type="Pfam" id="PF00696"/>
    </source>
</evidence>
<dbReference type="GO" id="GO:0005524">
    <property type="term" value="F:ATP binding"/>
    <property type="evidence" value="ECO:0007669"/>
    <property type="project" value="UniProtKB-UniRule"/>
</dbReference>
<keyword evidence="7 9" id="KW-0067">ATP-binding</keyword>
<accession>A0AAJ1WJL2</accession>
<dbReference type="InterPro" id="IPR001057">
    <property type="entry name" value="Glu/AcGlu_kinase"/>
</dbReference>
<keyword evidence="4 9" id="KW-0808">Transferase</keyword>
<dbReference type="NCBIfam" id="TIGR00761">
    <property type="entry name" value="argB"/>
    <property type="match status" value="1"/>
</dbReference>